<evidence type="ECO:0000313" key="1">
    <source>
        <dbReference type="EMBL" id="TFL04889.1"/>
    </source>
</evidence>
<name>A0A5C3QWY2_9AGAR</name>
<dbReference type="OrthoDB" id="3199698at2759"/>
<dbReference type="Proteomes" id="UP000305067">
    <property type="component" value="Unassembled WGS sequence"/>
</dbReference>
<reference evidence="1 2" key="1">
    <citation type="journal article" date="2019" name="Nat. Ecol. Evol.">
        <title>Megaphylogeny resolves global patterns of mushroom evolution.</title>
        <authorList>
            <person name="Varga T."/>
            <person name="Krizsan K."/>
            <person name="Foldi C."/>
            <person name="Dima B."/>
            <person name="Sanchez-Garcia M."/>
            <person name="Sanchez-Ramirez S."/>
            <person name="Szollosi G.J."/>
            <person name="Szarkandi J.G."/>
            <person name="Papp V."/>
            <person name="Albert L."/>
            <person name="Andreopoulos W."/>
            <person name="Angelini C."/>
            <person name="Antonin V."/>
            <person name="Barry K.W."/>
            <person name="Bougher N.L."/>
            <person name="Buchanan P."/>
            <person name="Buyck B."/>
            <person name="Bense V."/>
            <person name="Catcheside P."/>
            <person name="Chovatia M."/>
            <person name="Cooper J."/>
            <person name="Damon W."/>
            <person name="Desjardin D."/>
            <person name="Finy P."/>
            <person name="Geml J."/>
            <person name="Haridas S."/>
            <person name="Hughes K."/>
            <person name="Justo A."/>
            <person name="Karasinski D."/>
            <person name="Kautmanova I."/>
            <person name="Kiss B."/>
            <person name="Kocsube S."/>
            <person name="Kotiranta H."/>
            <person name="LaButti K.M."/>
            <person name="Lechner B.E."/>
            <person name="Liimatainen K."/>
            <person name="Lipzen A."/>
            <person name="Lukacs Z."/>
            <person name="Mihaltcheva S."/>
            <person name="Morgado L.N."/>
            <person name="Niskanen T."/>
            <person name="Noordeloos M.E."/>
            <person name="Ohm R.A."/>
            <person name="Ortiz-Santana B."/>
            <person name="Ovrebo C."/>
            <person name="Racz N."/>
            <person name="Riley R."/>
            <person name="Savchenko A."/>
            <person name="Shiryaev A."/>
            <person name="Soop K."/>
            <person name="Spirin V."/>
            <person name="Szebenyi C."/>
            <person name="Tomsovsky M."/>
            <person name="Tulloss R.E."/>
            <person name="Uehling J."/>
            <person name="Grigoriev I.V."/>
            <person name="Vagvolgyi C."/>
            <person name="Papp T."/>
            <person name="Martin F.M."/>
            <person name="Miettinen O."/>
            <person name="Hibbett D.S."/>
            <person name="Nagy L.G."/>
        </authorList>
    </citation>
    <scope>NUCLEOTIDE SEQUENCE [LARGE SCALE GENOMIC DNA]</scope>
    <source>
        <strain evidence="1 2">CBS 309.79</strain>
    </source>
</reference>
<dbReference type="AlphaFoldDB" id="A0A5C3QWY2"/>
<keyword evidence="2" id="KW-1185">Reference proteome</keyword>
<organism evidence="1 2">
    <name type="scientific">Pterulicium gracile</name>
    <dbReference type="NCBI Taxonomy" id="1884261"/>
    <lineage>
        <taxon>Eukaryota</taxon>
        <taxon>Fungi</taxon>
        <taxon>Dikarya</taxon>
        <taxon>Basidiomycota</taxon>
        <taxon>Agaricomycotina</taxon>
        <taxon>Agaricomycetes</taxon>
        <taxon>Agaricomycetidae</taxon>
        <taxon>Agaricales</taxon>
        <taxon>Pleurotineae</taxon>
        <taxon>Pterulaceae</taxon>
        <taxon>Pterulicium</taxon>
    </lineage>
</organism>
<proteinExistence type="predicted"/>
<dbReference type="STRING" id="1884261.A0A5C3QWY2"/>
<gene>
    <name evidence="1" type="ORF">BDV98DRAFT_580880</name>
</gene>
<evidence type="ECO:0000313" key="2">
    <source>
        <dbReference type="Proteomes" id="UP000305067"/>
    </source>
</evidence>
<dbReference type="InterPro" id="IPR041078">
    <property type="entry name" value="Plavaka"/>
</dbReference>
<protein>
    <recommendedName>
        <fullName evidence="3">Transposase domain-containing protein</fullName>
    </recommendedName>
</protein>
<accession>A0A5C3QWY2</accession>
<sequence>MSGCVTYGAIGPAITVKFIVHQPAGQQVKRKYHPDMTTIPFNGDSEELPPGSLPKERGPVNFGPFSNRSTFEITNFLYRDAQMPWKKIKKLFDVWAANTLASGGVPSFMSKTELYKFYKLVDAIANSTVPWRSFTVRYTGPKPTTGLVPEWMNSKYEVWYCNSLQLLKSMLDNPKFNGCFELVSCKECNKVGKRRYKNLFSGDWVLCKASKILQEHPKLAGSLIVPTVCGSDKTTVSVMTGGSAFWPMYLSAVLPVAFLAIPKSMHCAQIFDKDKKFLIFYCQLFHSSLAAILHPLCKSMTKEEILRCPDGYYQQVVFCIGPYIADYPEQVLLVCTVYFWCPKCFNHLNNLNDPMINELLDNKDPCVLCFSHGIVVDVVPFTHSFPFTNIHELITPDILYQLIKGAFKNHFVNWIFLYLKHYHGEAMANQIMDDINLRVTNSSNGLVILPALEHWLSGEVVCCFASLINFCYLACHSVITEDNLTKMLSLLEDLHYHCKVLLLPGVCDTFKLPCQHTLMHHIDCICFFGALTGLCSSITKAKHIKAVKEPWRRSNHWKALGQMLIINARLAKLIFFRAKLTAASMLKKTILDWAYHLHAKENTVCNDSSVLSKDDTDYNSHQLMNPVQAAAFLHFQSQALHNQKEDDDSGSMGG</sequence>
<evidence type="ECO:0008006" key="3">
    <source>
        <dbReference type="Google" id="ProtNLM"/>
    </source>
</evidence>
<dbReference type="EMBL" id="ML178818">
    <property type="protein sequence ID" value="TFL04889.1"/>
    <property type="molecule type" value="Genomic_DNA"/>
</dbReference>
<dbReference type="Pfam" id="PF18759">
    <property type="entry name" value="Plavaka"/>
    <property type="match status" value="1"/>
</dbReference>